<dbReference type="PhylomeDB" id="A0A022Q162"/>
<organism evidence="1 2">
    <name type="scientific">Erythranthe guttata</name>
    <name type="common">Yellow monkey flower</name>
    <name type="synonym">Mimulus guttatus</name>
    <dbReference type="NCBI Taxonomy" id="4155"/>
    <lineage>
        <taxon>Eukaryota</taxon>
        <taxon>Viridiplantae</taxon>
        <taxon>Streptophyta</taxon>
        <taxon>Embryophyta</taxon>
        <taxon>Tracheophyta</taxon>
        <taxon>Spermatophyta</taxon>
        <taxon>Magnoliopsida</taxon>
        <taxon>eudicotyledons</taxon>
        <taxon>Gunneridae</taxon>
        <taxon>Pentapetalae</taxon>
        <taxon>asterids</taxon>
        <taxon>lamiids</taxon>
        <taxon>Lamiales</taxon>
        <taxon>Phrymaceae</taxon>
        <taxon>Erythranthe</taxon>
    </lineage>
</organism>
<accession>A0A022Q162</accession>
<dbReference type="eggNOG" id="ENOG502QS8B">
    <property type="taxonomic scope" value="Eukaryota"/>
</dbReference>
<dbReference type="AlphaFoldDB" id="A0A022Q162"/>
<sequence length="422" mass="47849">MNHEIMKKKKKKNDNGEEQQFEFCEVCKLNHNQGRRHIYFPAHKSSLSALLTRLQSKLSDVKPFLKTPMLLPAEHAQQNRLWCVFCNRDVIELDTPFACGKAIEHLASGEHYKRVKGFLWKHGGGTHRADSFRVVEGDFKKWEKKCKAMKTEAAKAEAVGASNNIHNELNADYLNSFHENNTNSLDFNITNGVVVPLQSYTNEKVQVSCSVPYSASEAGSTSYDMRGRMQMVDAQCLKNSTGFMDNHLSSSSHVDYLSNGSQVQPGVKVFHGDSRSLNSMNLQKISYSSKEAIGGNVHTGATPPWFNSAEENEIMQKPELSNFVNSKAGKSSKLNPKRVGAAWAERRKLELELERRGEVITKDYDANWLPNFGGVWQSGTRRKSRKEFQVENKKSLEFDSQSESFVPLQPYISKRMRRDKSE</sequence>
<gene>
    <name evidence="1" type="ORF">MIMGU_mgv1a007038mg</name>
</gene>
<evidence type="ECO:0000313" key="2">
    <source>
        <dbReference type="Proteomes" id="UP000030748"/>
    </source>
</evidence>
<name>A0A022Q162_ERYGU</name>
<evidence type="ECO:0008006" key="3">
    <source>
        <dbReference type="Google" id="ProtNLM"/>
    </source>
</evidence>
<dbReference type="OrthoDB" id="1892805at2759"/>
<dbReference type="OMA" id="MIQDEYT"/>
<dbReference type="EMBL" id="KI632211">
    <property type="protein sequence ID" value="EYU22282.1"/>
    <property type="molecule type" value="Genomic_DNA"/>
</dbReference>
<reference evidence="1 2" key="1">
    <citation type="journal article" date="2013" name="Proc. Natl. Acad. Sci. U.S.A.">
        <title>Fine-scale variation in meiotic recombination in Mimulus inferred from population shotgun sequencing.</title>
        <authorList>
            <person name="Hellsten U."/>
            <person name="Wright K.M."/>
            <person name="Jenkins J."/>
            <person name="Shu S."/>
            <person name="Yuan Y."/>
            <person name="Wessler S.R."/>
            <person name="Schmutz J."/>
            <person name="Willis J.H."/>
            <person name="Rokhsar D.S."/>
        </authorList>
    </citation>
    <scope>NUCLEOTIDE SEQUENCE [LARGE SCALE GENOMIC DNA]</scope>
    <source>
        <strain evidence="2">cv. DUN x IM62</strain>
    </source>
</reference>
<dbReference type="PANTHER" id="PTHR31198:SF1">
    <property type="entry name" value="CENTROSOMAL AT-AC SPLICING FACTOR"/>
    <property type="match status" value="1"/>
</dbReference>
<protein>
    <recommendedName>
        <fullName evidence="3">TITAN-like protein</fullName>
    </recommendedName>
</protein>
<dbReference type="Proteomes" id="UP000030748">
    <property type="component" value="Unassembled WGS sequence"/>
</dbReference>
<dbReference type="InterPro" id="IPR028015">
    <property type="entry name" value="CCDC84-like"/>
</dbReference>
<proteinExistence type="predicted"/>
<dbReference type="STRING" id="4155.A0A022Q162"/>
<dbReference type="PANTHER" id="PTHR31198">
    <property type="entry name" value="COILED-COIL DOMAIN-CONTAINING PROTEIN 84"/>
    <property type="match status" value="1"/>
</dbReference>
<dbReference type="Pfam" id="PF14968">
    <property type="entry name" value="CCDC84"/>
    <property type="match status" value="1"/>
</dbReference>
<evidence type="ECO:0000313" key="1">
    <source>
        <dbReference type="EMBL" id="EYU22282.1"/>
    </source>
</evidence>
<keyword evidence="2" id="KW-1185">Reference proteome</keyword>
<dbReference type="KEGG" id="egt:105975013"/>